<gene>
    <name evidence="2" type="ORF">PMAYCL1PPCAC_11680</name>
</gene>
<proteinExistence type="predicted"/>
<organism evidence="2 3">
    <name type="scientific">Pristionchus mayeri</name>
    <dbReference type="NCBI Taxonomy" id="1317129"/>
    <lineage>
        <taxon>Eukaryota</taxon>
        <taxon>Metazoa</taxon>
        <taxon>Ecdysozoa</taxon>
        <taxon>Nematoda</taxon>
        <taxon>Chromadorea</taxon>
        <taxon>Rhabditida</taxon>
        <taxon>Rhabditina</taxon>
        <taxon>Diplogasteromorpha</taxon>
        <taxon>Diplogasteroidea</taxon>
        <taxon>Neodiplogasteridae</taxon>
        <taxon>Pristionchus</taxon>
    </lineage>
</organism>
<name>A0AAN4ZPN5_9BILA</name>
<feature type="non-terminal residue" evidence="2">
    <location>
        <position position="1"/>
    </location>
</feature>
<sequence length="177" mass="18318">IMISSILLASSLVTVSLGCASSPGAPAAFVTATPKLSFVFSPPLTWTFTSNGTAAPGQSLSMEQAQSRINEDVEFAIIKALNQYGYASSGVTIDNAITPQDVTVGKCPDGGFEAEGETVASVCSGTEKAPNKITSSLTVKSPIALSGSQWESIALRVYSRLVSSAGVKFYGLIEISQ</sequence>
<evidence type="ECO:0000313" key="3">
    <source>
        <dbReference type="Proteomes" id="UP001328107"/>
    </source>
</evidence>
<feature type="signal peptide" evidence="1">
    <location>
        <begin position="1"/>
        <end position="20"/>
    </location>
</feature>
<evidence type="ECO:0000256" key="1">
    <source>
        <dbReference type="SAM" id="SignalP"/>
    </source>
</evidence>
<protein>
    <submittedName>
        <fullName evidence="2">Uncharacterized protein</fullName>
    </submittedName>
</protein>
<feature type="chain" id="PRO_5042873541" evidence="1">
    <location>
        <begin position="21"/>
        <end position="177"/>
    </location>
</feature>
<accession>A0AAN4ZPN5</accession>
<dbReference type="Proteomes" id="UP001328107">
    <property type="component" value="Unassembled WGS sequence"/>
</dbReference>
<keyword evidence="1" id="KW-0732">Signal</keyword>
<comment type="caution">
    <text evidence="2">The sequence shown here is derived from an EMBL/GenBank/DDBJ whole genome shotgun (WGS) entry which is preliminary data.</text>
</comment>
<dbReference type="EMBL" id="BTRK01000003">
    <property type="protein sequence ID" value="GMR41485.1"/>
    <property type="molecule type" value="Genomic_DNA"/>
</dbReference>
<dbReference type="AlphaFoldDB" id="A0AAN4ZPN5"/>
<reference evidence="3" key="1">
    <citation type="submission" date="2022-10" db="EMBL/GenBank/DDBJ databases">
        <title>Genome assembly of Pristionchus species.</title>
        <authorList>
            <person name="Yoshida K."/>
            <person name="Sommer R.J."/>
        </authorList>
    </citation>
    <scope>NUCLEOTIDE SEQUENCE [LARGE SCALE GENOMIC DNA]</scope>
    <source>
        <strain evidence="3">RS5460</strain>
    </source>
</reference>
<evidence type="ECO:0000313" key="2">
    <source>
        <dbReference type="EMBL" id="GMR41485.1"/>
    </source>
</evidence>
<keyword evidence="3" id="KW-1185">Reference proteome</keyword>